<dbReference type="SUPFAM" id="SSF53335">
    <property type="entry name" value="S-adenosyl-L-methionine-dependent methyltransferases"/>
    <property type="match status" value="1"/>
</dbReference>
<dbReference type="Pfam" id="PF00145">
    <property type="entry name" value="DNA_methylase"/>
    <property type="match status" value="1"/>
</dbReference>
<keyword evidence="2 6" id="KW-0489">Methyltransferase</keyword>
<reference evidence="8" key="1">
    <citation type="submission" date="2019-10" db="EMBL/GenBank/DDBJ databases">
        <title>Draft genome sequece of Microseira wollei NIES-4236.</title>
        <authorList>
            <person name="Yamaguchi H."/>
            <person name="Suzuki S."/>
            <person name="Kawachi M."/>
        </authorList>
    </citation>
    <scope>NUCLEOTIDE SEQUENCE</scope>
    <source>
        <strain evidence="8">NIES-4236</strain>
    </source>
</reference>
<protein>
    <recommendedName>
        <fullName evidence="1">DNA (cytosine-5-)-methyltransferase</fullName>
        <ecNumber evidence="1">2.1.1.37</ecNumber>
    </recommendedName>
</protein>
<dbReference type="Proteomes" id="UP001050975">
    <property type="component" value="Unassembled WGS sequence"/>
</dbReference>
<dbReference type="PROSITE" id="PS51679">
    <property type="entry name" value="SAM_MT_C5"/>
    <property type="match status" value="1"/>
</dbReference>
<dbReference type="EC" id="2.1.1.37" evidence="1"/>
<dbReference type="PROSITE" id="PS00095">
    <property type="entry name" value="C5_MTASE_2"/>
    <property type="match status" value="1"/>
</dbReference>
<dbReference type="InterPro" id="IPR029063">
    <property type="entry name" value="SAM-dependent_MTases_sf"/>
</dbReference>
<evidence type="ECO:0000256" key="1">
    <source>
        <dbReference type="ARBA" id="ARBA00011975"/>
    </source>
</evidence>
<comment type="caution">
    <text evidence="8">The sequence shown here is derived from an EMBL/GenBank/DDBJ whole genome shotgun (WGS) entry which is preliminary data.</text>
</comment>
<keyword evidence="5" id="KW-0680">Restriction system</keyword>
<dbReference type="AlphaFoldDB" id="A0AAV3XFN4"/>
<evidence type="ECO:0000256" key="6">
    <source>
        <dbReference type="PROSITE-ProRule" id="PRU01016"/>
    </source>
</evidence>
<accession>A0AAV3XFN4</accession>
<proteinExistence type="inferred from homology"/>
<evidence type="ECO:0000256" key="3">
    <source>
        <dbReference type="ARBA" id="ARBA00022679"/>
    </source>
</evidence>
<dbReference type="GO" id="GO:0003886">
    <property type="term" value="F:DNA (cytosine-5-)-methyltransferase activity"/>
    <property type="evidence" value="ECO:0007669"/>
    <property type="project" value="UniProtKB-EC"/>
</dbReference>
<evidence type="ECO:0000256" key="7">
    <source>
        <dbReference type="RuleBase" id="RU000416"/>
    </source>
</evidence>
<dbReference type="PRINTS" id="PR00105">
    <property type="entry name" value="C5METTRFRASE"/>
</dbReference>
<dbReference type="Gene3D" id="3.40.50.150">
    <property type="entry name" value="Vaccinia Virus protein VP39"/>
    <property type="match status" value="1"/>
</dbReference>
<dbReference type="InterPro" id="IPR050750">
    <property type="entry name" value="C5-MTase"/>
</dbReference>
<dbReference type="EMBL" id="BLAY01000061">
    <property type="protein sequence ID" value="GET39239.1"/>
    <property type="molecule type" value="Genomic_DNA"/>
</dbReference>
<keyword evidence="4 6" id="KW-0949">S-adenosyl-L-methionine</keyword>
<name>A0AAV3XFN4_9CYAN</name>
<dbReference type="NCBIfam" id="TIGR00675">
    <property type="entry name" value="dcm"/>
    <property type="match status" value="1"/>
</dbReference>
<dbReference type="PANTHER" id="PTHR46098">
    <property type="entry name" value="TRNA (CYTOSINE(38)-C(5))-METHYLTRANSFERASE"/>
    <property type="match status" value="1"/>
</dbReference>
<evidence type="ECO:0000256" key="2">
    <source>
        <dbReference type="ARBA" id="ARBA00022603"/>
    </source>
</evidence>
<dbReference type="GO" id="GO:0009307">
    <property type="term" value="P:DNA restriction-modification system"/>
    <property type="evidence" value="ECO:0007669"/>
    <property type="project" value="UniProtKB-KW"/>
</dbReference>
<gene>
    <name evidence="8" type="ORF">MiSe_40030</name>
</gene>
<dbReference type="InterPro" id="IPR031303">
    <property type="entry name" value="C5_meth_CS"/>
</dbReference>
<dbReference type="PANTHER" id="PTHR46098:SF1">
    <property type="entry name" value="TRNA (CYTOSINE(38)-C(5))-METHYLTRANSFERASE"/>
    <property type="match status" value="1"/>
</dbReference>
<dbReference type="InterPro" id="IPR001525">
    <property type="entry name" value="C5_MeTfrase"/>
</dbReference>
<sequence>MERRLRVASFFSGIGGFDLGFEMAGMEVVMQCEIDAFCRKVLKKHWPDVPLYPDIAEIDSAQIPAADIYVAGFPCQDVSLANQGKRKGLEGKRSGLFHNFIQLVEQRQPQWIVLENVPGLLNSNNGRDFAAVLNKLDGCGYGLSWRVFDSKFFGTPQRRRRVFLVGSFGSICSAKVLLDDRPFAVPTGASQCEAKTASSGVRNSNKKSNLYSIQHASIGRKHTAGPQSKGFRNDGETWTLDSRGSSDVVCQTDDAFGVREASGISPRLDSRRFRTIGNAVTVYVAKYIAERIVHVEKGYDLIQEPSRPTFHQLALF</sequence>
<keyword evidence="9" id="KW-1185">Reference proteome</keyword>
<keyword evidence="3 6" id="KW-0808">Transferase</keyword>
<evidence type="ECO:0000256" key="4">
    <source>
        <dbReference type="ARBA" id="ARBA00022691"/>
    </source>
</evidence>
<feature type="active site" evidence="6">
    <location>
        <position position="75"/>
    </location>
</feature>
<dbReference type="GO" id="GO:0032259">
    <property type="term" value="P:methylation"/>
    <property type="evidence" value="ECO:0007669"/>
    <property type="project" value="UniProtKB-KW"/>
</dbReference>
<comment type="similarity">
    <text evidence="6 7">Belongs to the class I-like SAM-binding methyltransferase superfamily. C5-methyltransferase family.</text>
</comment>
<evidence type="ECO:0000313" key="8">
    <source>
        <dbReference type="EMBL" id="GET39239.1"/>
    </source>
</evidence>
<evidence type="ECO:0000313" key="9">
    <source>
        <dbReference type="Proteomes" id="UP001050975"/>
    </source>
</evidence>
<evidence type="ECO:0000256" key="5">
    <source>
        <dbReference type="ARBA" id="ARBA00022747"/>
    </source>
</evidence>
<organism evidence="8 9">
    <name type="scientific">Microseira wollei NIES-4236</name>
    <dbReference type="NCBI Taxonomy" id="2530354"/>
    <lineage>
        <taxon>Bacteria</taxon>
        <taxon>Bacillati</taxon>
        <taxon>Cyanobacteriota</taxon>
        <taxon>Cyanophyceae</taxon>
        <taxon>Oscillatoriophycideae</taxon>
        <taxon>Aerosakkonematales</taxon>
        <taxon>Aerosakkonemataceae</taxon>
        <taxon>Microseira</taxon>
    </lineage>
</organism>